<evidence type="ECO:0000313" key="2">
    <source>
        <dbReference type="EMBL" id="SDP90214.1"/>
    </source>
</evidence>
<sequence>MIANSLVGSDGCHQGNGYTDWNTEGMSNPPSHDESAAPGNFTEIFTRLTDVPLDHVDKLIDATQSVYADLNRVMEHPYWADLVFHQGAALRALREARAELDAFRAEAVGARNTELGVTVATGVIGEQREYAERDESKRELVERLLRPPKQGCACRLYVWDRPYENEQEPGPYSGLRIVTSADDEMGVLNYTEEDEQGQLSSWQTRSSEPDSRAPVLRFDLGSPLTFPTDSVLGFAELRAALDEFVSTGECPRSVGWQRARWGQ</sequence>
<proteinExistence type="predicted"/>
<name>A0A1H0WHL1_9ACTN</name>
<evidence type="ECO:0008006" key="4">
    <source>
        <dbReference type="Google" id="ProtNLM"/>
    </source>
</evidence>
<evidence type="ECO:0000313" key="3">
    <source>
        <dbReference type="Proteomes" id="UP000199497"/>
    </source>
</evidence>
<keyword evidence="3" id="KW-1185">Reference proteome</keyword>
<evidence type="ECO:0000256" key="1">
    <source>
        <dbReference type="SAM" id="MobiDB-lite"/>
    </source>
</evidence>
<feature type="compositionally biased region" description="Polar residues" evidence="1">
    <location>
        <begin position="197"/>
        <end position="206"/>
    </location>
</feature>
<dbReference type="EMBL" id="FNJR01000012">
    <property type="protein sequence ID" value="SDP90214.1"/>
    <property type="molecule type" value="Genomic_DNA"/>
</dbReference>
<organism evidence="2 3">
    <name type="scientific">Actinopolyspora xinjiangensis</name>
    <dbReference type="NCBI Taxonomy" id="405564"/>
    <lineage>
        <taxon>Bacteria</taxon>
        <taxon>Bacillati</taxon>
        <taxon>Actinomycetota</taxon>
        <taxon>Actinomycetes</taxon>
        <taxon>Actinopolysporales</taxon>
        <taxon>Actinopolysporaceae</taxon>
        <taxon>Actinopolyspora</taxon>
    </lineage>
</organism>
<dbReference type="InterPro" id="IPR025680">
    <property type="entry name" value="DddI"/>
</dbReference>
<gene>
    <name evidence="2" type="ORF">SAMN04487905_112112</name>
</gene>
<feature type="region of interest" description="Disordered" evidence="1">
    <location>
        <begin position="193"/>
        <end position="212"/>
    </location>
</feature>
<accession>A0A1H0WHL1</accession>
<dbReference type="RefSeq" id="WP_244515686.1">
    <property type="nucleotide sequence ID" value="NZ_FNJR01000012.1"/>
</dbReference>
<dbReference type="Pfam" id="PF14430">
    <property type="entry name" value="Imm1"/>
    <property type="match status" value="1"/>
</dbReference>
<feature type="region of interest" description="Disordered" evidence="1">
    <location>
        <begin position="17"/>
        <end position="38"/>
    </location>
</feature>
<dbReference type="AlphaFoldDB" id="A0A1H0WHL1"/>
<dbReference type="Proteomes" id="UP000199497">
    <property type="component" value="Unassembled WGS sequence"/>
</dbReference>
<feature type="compositionally biased region" description="Polar residues" evidence="1">
    <location>
        <begin position="17"/>
        <end position="30"/>
    </location>
</feature>
<reference evidence="3" key="1">
    <citation type="submission" date="2016-10" db="EMBL/GenBank/DDBJ databases">
        <authorList>
            <person name="Varghese N."/>
            <person name="Submissions S."/>
        </authorList>
    </citation>
    <scope>NUCLEOTIDE SEQUENCE [LARGE SCALE GENOMIC DNA]</scope>
    <source>
        <strain evidence="3">DSM 46732</strain>
    </source>
</reference>
<protein>
    <recommendedName>
        <fullName evidence="4">Immunity protein Imm1</fullName>
    </recommendedName>
</protein>